<reference evidence="3" key="1">
    <citation type="journal article" date="2019" name="Int. J. Syst. Evol. Microbiol.">
        <title>The Global Catalogue of Microorganisms (GCM) 10K type strain sequencing project: providing services to taxonomists for standard genome sequencing and annotation.</title>
        <authorList>
            <consortium name="The Broad Institute Genomics Platform"/>
            <consortium name="The Broad Institute Genome Sequencing Center for Infectious Disease"/>
            <person name="Wu L."/>
            <person name="Ma J."/>
        </authorList>
    </citation>
    <scope>NUCLEOTIDE SEQUENCE [LARGE SCALE GENOMIC DNA]</scope>
    <source>
        <strain evidence="3">CGMCC 1.15772</strain>
    </source>
</reference>
<keyword evidence="3" id="KW-1185">Reference proteome</keyword>
<gene>
    <name evidence="2" type="ORF">ACFP81_13800</name>
</gene>
<keyword evidence="1" id="KW-0472">Membrane</keyword>
<feature type="transmembrane region" description="Helical" evidence="1">
    <location>
        <begin position="12"/>
        <end position="45"/>
    </location>
</feature>
<comment type="caution">
    <text evidence="2">The sequence shown here is derived from an EMBL/GenBank/DDBJ whole genome shotgun (WGS) entry which is preliminary data.</text>
</comment>
<dbReference type="Proteomes" id="UP001596297">
    <property type="component" value="Unassembled WGS sequence"/>
</dbReference>
<organism evidence="2 3">
    <name type="scientific">Deinococcus lacus</name>
    <dbReference type="NCBI Taxonomy" id="392561"/>
    <lineage>
        <taxon>Bacteria</taxon>
        <taxon>Thermotogati</taxon>
        <taxon>Deinococcota</taxon>
        <taxon>Deinococci</taxon>
        <taxon>Deinococcales</taxon>
        <taxon>Deinococcaceae</taxon>
        <taxon>Deinococcus</taxon>
    </lineage>
</organism>
<evidence type="ECO:0000313" key="3">
    <source>
        <dbReference type="Proteomes" id="UP001596297"/>
    </source>
</evidence>
<keyword evidence="1" id="KW-0812">Transmembrane</keyword>
<protein>
    <submittedName>
        <fullName evidence="2">Uncharacterized protein</fullName>
    </submittedName>
</protein>
<dbReference type="RefSeq" id="WP_380084084.1">
    <property type="nucleotide sequence ID" value="NZ_JBHSWD010000003.1"/>
</dbReference>
<dbReference type="EMBL" id="JBHSWD010000003">
    <property type="protein sequence ID" value="MFC6592968.1"/>
    <property type="molecule type" value="Genomic_DNA"/>
</dbReference>
<accession>A0ABW1YG30</accession>
<evidence type="ECO:0000256" key="1">
    <source>
        <dbReference type="SAM" id="Phobius"/>
    </source>
</evidence>
<name>A0ABW1YG30_9DEIO</name>
<evidence type="ECO:0000313" key="2">
    <source>
        <dbReference type="EMBL" id="MFC6592968.1"/>
    </source>
</evidence>
<keyword evidence="1" id="KW-1133">Transmembrane helix</keyword>
<sequence length="171" mass="18523">MNNNLERVGNALLLGGCILLTLWLLLHGTALQAGVMFAVTALLYFWQGGVFSRISSEAPTFSSGITALTLHSGTLTLTHATGESEGLPLEGLRAVRIVTNDSGPFGNDLYFVLEGDWGVRAIPGDLDDCKQLFDLFDRLPDFDHQQSLQAMGSTSNAVFDVWHVPERGTIT</sequence>
<proteinExistence type="predicted"/>